<keyword evidence="3" id="KW-0315">Glutamine amidotransferase</keyword>
<evidence type="ECO:0000256" key="4">
    <source>
        <dbReference type="SAM" id="MobiDB-lite"/>
    </source>
</evidence>
<keyword evidence="7" id="KW-1185">Reference proteome</keyword>
<feature type="region of interest" description="Disordered" evidence="4">
    <location>
        <begin position="472"/>
        <end position="491"/>
    </location>
</feature>
<evidence type="ECO:0000256" key="3">
    <source>
        <dbReference type="ARBA" id="ARBA00022962"/>
    </source>
</evidence>
<evidence type="ECO:0000313" key="7">
    <source>
        <dbReference type="Proteomes" id="UP000320390"/>
    </source>
</evidence>
<dbReference type="AlphaFoldDB" id="A0A518EZ24"/>
<sequence>MSALSRPQPPCQVPRLCLLALREDDDPIPFALSVIASARAEGLEVSVCTIGADRNLPDAGPQARLAAASGHAVHRIDVNLMPAPSIQGVVTRAGANVDFVIVLAFEAAHAPSIQLPAFVDVQHALGSPVVLCANATGSTALASRTQLALEFFRARGIETVPMVLLAGHDSANRAAGIEAATGLAVLQLAERTSLATGTSEGRLKGIDLDRLVEHSRSAPAESTRLLERHPAAHRGRRARIGVVMDDCFDLYDEESLLQFELAGAELCPLPAMSGASAGSFAGSPVGAAERLALIDELDGLIVGDGRVEKFSAALSAERVFRERLRKRIQSGLPTLASGGGFAYLTRGLRTLSGTLHPMLGVIDAEAVELQSRPSFGHVEVETLVDTLIGAPGLRLRGFVQRSWLVRGVAPEMRGIYATVSGPRDEGCGRYDLLATHFRPYWPSCPGAAETFIDRCVRSSVVAERALREQAVDLQSADAPAPASDQPDDAGH</sequence>
<name>A0A518EZ24_9BACT</name>
<dbReference type="EMBL" id="CP036434">
    <property type="protein sequence ID" value="QDV09340.1"/>
    <property type="molecule type" value="Genomic_DNA"/>
</dbReference>
<dbReference type="OrthoDB" id="9764035at2"/>
<protein>
    <submittedName>
        <fullName evidence="6">Cobyrinic acid a,c-diamide synthase</fullName>
    </submittedName>
</protein>
<comment type="pathway">
    <text evidence="1">Cofactor biosynthesis; adenosylcobalamin biosynthesis.</text>
</comment>
<dbReference type="PANTHER" id="PTHR43873:SF1">
    <property type="entry name" value="COBYRINATE A,C-DIAMIDE SYNTHASE"/>
    <property type="match status" value="1"/>
</dbReference>
<evidence type="ECO:0000256" key="1">
    <source>
        <dbReference type="ARBA" id="ARBA00004953"/>
    </source>
</evidence>
<feature type="compositionally biased region" description="Low complexity" evidence="4">
    <location>
        <begin position="474"/>
        <end position="484"/>
    </location>
</feature>
<accession>A0A518EZ24</accession>
<keyword evidence="2" id="KW-0169">Cobalamin biosynthesis</keyword>
<dbReference type="RefSeq" id="WP_145203527.1">
    <property type="nucleotide sequence ID" value="NZ_CP036434.1"/>
</dbReference>
<dbReference type="PANTHER" id="PTHR43873">
    <property type="entry name" value="COBYRINATE A,C-DIAMIDE SYNTHASE"/>
    <property type="match status" value="1"/>
</dbReference>
<dbReference type="Proteomes" id="UP000320390">
    <property type="component" value="Chromosome"/>
</dbReference>
<gene>
    <name evidence="6" type="ORF">Poly30_48980</name>
</gene>
<organism evidence="6 7">
    <name type="scientific">Saltatorellus ferox</name>
    <dbReference type="NCBI Taxonomy" id="2528018"/>
    <lineage>
        <taxon>Bacteria</taxon>
        <taxon>Pseudomonadati</taxon>
        <taxon>Planctomycetota</taxon>
        <taxon>Planctomycetia</taxon>
        <taxon>Planctomycetia incertae sedis</taxon>
        <taxon>Saltatorellus</taxon>
    </lineage>
</organism>
<reference evidence="6 7" key="1">
    <citation type="submission" date="2019-02" db="EMBL/GenBank/DDBJ databases">
        <title>Deep-cultivation of Planctomycetes and their phenomic and genomic characterization uncovers novel biology.</title>
        <authorList>
            <person name="Wiegand S."/>
            <person name="Jogler M."/>
            <person name="Boedeker C."/>
            <person name="Pinto D."/>
            <person name="Vollmers J."/>
            <person name="Rivas-Marin E."/>
            <person name="Kohn T."/>
            <person name="Peeters S.H."/>
            <person name="Heuer A."/>
            <person name="Rast P."/>
            <person name="Oberbeckmann S."/>
            <person name="Bunk B."/>
            <person name="Jeske O."/>
            <person name="Meyerdierks A."/>
            <person name="Storesund J.E."/>
            <person name="Kallscheuer N."/>
            <person name="Luecker S."/>
            <person name="Lage O.M."/>
            <person name="Pohl T."/>
            <person name="Merkel B.J."/>
            <person name="Hornburger P."/>
            <person name="Mueller R.-W."/>
            <person name="Bruemmer F."/>
            <person name="Labrenz M."/>
            <person name="Spormann A.M."/>
            <person name="Op den Camp H."/>
            <person name="Overmann J."/>
            <person name="Amann R."/>
            <person name="Jetten M.S.M."/>
            <person name="Mascher T."/>
            <person name="Medema M.H."/>
            <person name="Devos D.P."/>
            <person name="Kaster A.-K."/>
            <person name="Ovreas L."/>
            <person name="Rohde M."/>
            <person name="Galperin M.Y."/>
            <person name="Jogler C."/>
        </authorList>
    </citation>
    <scope>NUCLEOTIDE SEQUENCE [LARGE SCALE GENOMIC DNA]</scope>
    <source>
        <strain evidence="6 7">Poly30</strain>
    </source>
</reference>
<dbReference type="SUPFAM" id="SSF52317">
    <property type="entry name" value="Class I glutamine amidotransferase-like"/>
    <property type="match status" value="1"/>
</dbReference>
<proteinExistence type="predicted"/>
<feature type="domain" description="CobB/CobQ-like glutamine amidotransferase" evidence="5">
    <location>
        <begin position="292"/>
        <end position="380"/>
    </location>
</feature>
<dbReference type="GO" id="GO:0009236">
    <property type="term" value="P:cobalamin biosynthetic process"/>
    <property type="evidence" value="ECO:0007669"/>
    <property type="project" value="UniProtKB-KW"/>
</dbReference>
<evidence type="ECO:0000313" key="6">
    <source>
        <dbReference type="EMBL" id="QDV09340.1"/>
    </source>
</evidence>
<dbReference type="InterPro" id="IPR004484">
    <property type="entry name" value="CbiA/CobB_synth"/>
</dbReference>
<evidence type="ECO:0000259" key="5">
    <source>
        <dbReference type="Pfam" id="PF07685"/>
    </source>
</evidence>
<dbReference type="InterPro" id="IPR029062">
    <property type="entry name" value="Class_I_gatase-like"/>
</dbReference>
<dbReference type="GO" id="GO:0042242">
    <property type="term" value="F:cobyrinic acid a,c-diamide synthase activity"/>
    <property type="evidence" value="ECO:0007669"/>
    <property type="project" value="InterPro"/>
</dbReference>
<dbReference type="InterPro" id="IPR011698">
    <property type="entry name" value="GATase_3"/>
</dbReference>
<evidence type="ECO:0000256" key="2">
    <source>
        <dbReference type="ARBA" id="ARBA00022573"/>
    </source>
</evidence>
<dbReference type="PROSITE" id="PS51274">
    <property type="entry name" value="GATASE_COBBQ"/>
    <property type="match status" value="1"/>
</dbReference>
<dbReference type="Pfam" id="PF07685">
    <property type="entry name" value="GATase_3"/>
    <property type="match status" value="1"/>
</dbReference>